<proteinExistence type="inferred from homology"/>
<evidence type="ECO:0000313" key="5">
    <source>
        <dbReference type="EMBL" id="KAG7173427.1"/>
    </source>
</evidence>
<evidence type="ECO:0000256" key="4">
    <source>
        <dbReference type="SAM" id="MobiDB-lite"/>
    </source>
</evidence>
<keyword evidence="3" id="KW-0687">Ribonucleoprotein</keyword>
<evidence type="ECO:0000256" key="3">
    <source>
        <dbReference type="ARBA" id="ARBA00023274"/>
    </source>
</evidence>
<feature type="non-terminal residue" evidence="5">
    <location>
        <position position="1"/>
    </location>
</feature>
<comment type="similarity">
    <text evidence="1">Belongs to the universal ribosomal protein uS9 family.</text>
</comment>
<dbReference type="Gene3D" id="3.30.230.10">
    <property type="match status" value="1"/>
</dbReference>
<feature type="compositionally biased region" description="Basic residues" evidence="4">
    <location>
        <begin position="66"/>
        <end position="85"/>
    </location>
</feature>
<dbReference type="GO" id="GO:0003723">
    <property type="term" value="F:RNA binding"/>
    <property type="evidence" value="ECO:0007669"/>
    <property type="project" value="TreeGrafter"/>
</dbReference>
<keyword evidence="6" id="KW-1185">Reference proteome</keyword>
<dbReference type="Pfam" id="PF00380">
    <property type="entry name" value="Ribosomal_S9"/>
    <property type="match status" value="1"/>
</dbReference>
<keyword evidence="2 5" id="KW-0689">Ribosomal protein</keyword>
<comment type="caution">
    <text evidence="5">The sequence shown here is derived from an EMBL/GenBank/DDBJ whole genome shotgun (WGS) entry which is preliminary data.</text>
</comment>
<dbReference type="Proteomes" id="UP000747542">
    <property type="component" value="Unassembled WGS sequence"/>
</dbReference>
<dbReference type="PANTHER" id="PTHR21569">
    <property type="entry name" value="RIBOSOMAL PROTEIN S9"/>
    <property type="match status" value="1"/>
</dbReference>
<dbReference type="EMBL" id="JAHLQT010009918">
    <property type="protein sequence ID" value="KAG7173427.1"/>
    <property type="molecule type" value="Genomic_DNA"/>
</dbReference>
<evidence type="ECO:0000313" key="6">
    <source>
        <dbReference type="Proteomes" id="UP000747542"/>
    </source>
</evidence>
<dbReference type="SUPFAM" id="SSF54211">
    <property type="entry name" value="Ribosomal protein S5 domain 2-like"/>
    <property type="match status" value="1"/>
</dbReference>
<name>A0A8J5N533_HOMAM</name>
<sequence>QVIFPLQFTGLLGKVDVVADVEGGGTSGQSGAIRYAVSLALRSFVDQDMVEKMRIAGLLTRDPRRRERKKPGWKGARAKYTWKKR</sequence>
<dbReference type="GO" id="GO:0005763">
    <property type="term" value="C:mitochondrial small ribosomal subunit"/>
    <property type="evidence" value="ECO:0007669"/>
    <property type="project" value="TreeGrafter"/>
</dbReference>
<dbReference type="InterPro" id="IPR020568">
    <property type="entry name" value="Ribosomal_Su5_D2-typ_SF"/>
</dbReference>
<dbReference type="InterPro" id="IPR000754">
    <property type="entry name" value="Ribosomal_uS9"/>
</dbReference>
<dbReference type="AlphaFoldDB" id="A0A8J5N533"/>
<organism evidence="5 6">
    <name type="scientific">Homarus americanus</name>
    <name type="common">American lobster</name>
    <dbReference type="NCBI Taxonomy" id="6706"/>
    <lineage>
        <taxon>Eukaryota</taxon>
        <taxon>Metazoa</taxon>
        <taxon>Ecdysozoa</taxon>
        <taxon>Arthropoda</taxon>
        <taxon>Crustacea</taxon>
        <taxon>Multicrustacea</taxon>
        <taxon>Malacostraca</taxon>
        <taxon>Eumalacostraca</taxon>
        <taxon>Eucarida</taxon>
        <taxon>Decapoda</taxon>
        <taxon>Pleocyemata</taxon>
        <taxon>Astacidea</taxon>
        <taxon>Nephropoidea</taxon>
        <taxon>Nephropidae</taxon>
        <taxon>Homarus</taxon>
    </lineage>
</organism>
<evidence type="ECO:0000256" key="1">
    <source>
        <dbReference type="ARBA" id="ARBA00005251"/>
    </source>
</evidence>
<evidence type="ECO:0000256" key="2">
    <source>
        <dbReference type="ARBA" id="ARBA00022980"/>
    </source>
</evidence>
<feature type="region of interest" description="Disordered" evidence="4">
    <location>
        <begin position="64"/>
        <end position="85"/>
    </location>
</feature>
<gene>
    <name evidence="5" type="primary">Mrps9-L2</name>
    <name evidence="5" type="ORF">Hamer_G023452</name>
</gene>
<dbReference type="PANTHER" id="PTHR21569:SF1">
    <property type="entry name" value="SMALL RIBOSOMAL SUBUNIT PROTEIN US9M"/>
    <property type="match status" value="1"/>
</dbReference>
<reference evidence="5" key="1">
    <citation type="journal article" date="2021" name="Sci. Adv.">
        <title>The American lobster genome reveals insights on longevity, neural, and immune adaptations.</title>
        <authorList>
            <person name="Polinski J.M."/>
            <person name="Zimin A.V."/>
            <person name="Clark K.F."/>
            <person name="Kohn A.B."/>
            <person name="Sadowski N."/>
            <person name="Timp W."/>
            <person name="Ptitsyn A."/>
            <person name="Khanna P."/>
            <person name="Romanova D.Y."/>
            <person name="Williams P."/>
            <person name="Greenwood S.J."/>
            <person name="Moroz L.L."/>
            <person name="Walt D.R."/>
            <person name="Bodnar A.G."/>
        </authorList>
    </citation>
    <scope>NUCLEOTIDE SEQUENCE</scope>
    <source>
        <strain evidence="5">GMGI-L3</strain>
    </source>
</reference>
<dbReference type="InterPro" id="IPR014721">
    <property type="entry name" value="Ribsml_uS5_D2-typ_fold_subgr"/>
</dbReference>
<dbReference type="GO" id="GO:0003735">
    <property type="term" value="F:structural constituent of ribosome"/>
    <property type="evidence" value="ECO:0007669"/>
    <property type="project" value="InterPro"/>
</dbReference>
<accession>A0A8J5N533</accession>
<protein>
    <submittedName>
        <fullName evidence="5">28S ribosomal protein S9-like 2</fullName>
    </submittedName>
</protein>
<dbReference type="GO" id="GO:0006412">
    <property type="term" value="P:translation"/>
    <property type="evidence" value="ECO:0007669"/>
    <property type="project" value="InterPro"/>
</dbReference>